<organism evidence="2 3">
    <name type="scientific">Novymonas esmeraldas</name>
    <dbReference type="NCBI Taxonomy" id="1808958"/>
    <lineage>
        <taxon>Eukaryota</taxon>
        <taxon>Discoba</taxon>
        <taxon>Euglenozoa</taxon>
        <taxon>Kinetoplastea</taxon>
        <taxon>Metakinetoplastina</taxon>
        <taxon>Trypanosomatida</taxon>
        <taxon>Trypanosomatidae</taxon>
        <taxon>Novymonas</taxon>
    </lineage>
</organism>
<feature type="compositionally biased region" description="Polar residues" evidence="1">
    <location>
        <begin position="34"/>
        <end position="50"/>
    </location>
</feature>
<gene>
    <name evidence="2" type="ORF">NESM_000027000</name>
</gene>
<sequence>MQPLLSHSPPERPLPYGACSLSVSGYHREPETLGDTNNTQASCDSSSTSPRGRPLGDVRSASVSPPSSTQASPARVAGVMLSSPYLLDMTTAAANTPTCSISIHKDPATLHTGSPFVEGICGAGTAAMQADSGGGDNDSGVWMCTDSETPPRIGSLCSAVVSPVVISSPAPAMVDGAERCAGTPAALLPPPISTASLSSAGQECRAAAAREHGSSATYEMLSSLVSSPSTSAAPLEAHTPLHAMGLVRCDSTSLMRRLHQRGRRVQVLGAPLDDEEEGTRLHTGTSRLLAFHHTSPQAHLRCGFSPAPHLGHDATTTPAFGAGASRLPAGPTPPLHDGAAVAATAVASGVAGSIHDGTLRSLGSSMLTFVDHELDSRASDSIATDMADAVHGESDKRHARDGSGGLRRLTSASRSLHTSCRSPLLATPHVAPFLLSPTPRRRGRLTGAAAAAPLSQVTVEYAAAIQAAAKYGCPLRQLLAMRCDDGDEDTWRDSEGS</sequence>
<name>A0AAW0F0Z0_9TRYP</name>
<feature type="compositionally biased region" description="Basic and acidic residues" evidence="1">
    <location>
        <begin position="388"/>
        <end position="401"/>
    </location>
</feature>
<dbReference type="Proteomes" id="UP001430356">
    <property type="component" value="Unassembled WGS sequence"/>
</dbReference>
<feature type="region of interest" description="Disordered" evidence="1">
    <location>
        <begin position="388"/>
        <end position="407"/>
    </location>
</feature>
<dbReference type="AlphaFoldDB" id="A0AAW0F0Z0"/>
<accession>A0AAW0F0Z0</accession>
<evidence type="ECO:0000313" key="3">
    <source>
        <dbReference type="Proteomes" id="UP001430356"/>
    </source>
</evidence>
<feature type="compositionally biased region" description="Polar residues" evidence="1">
    <location>
        <begin position="61"/>
        <end position="72"/>
    </location>
</feature>
<reference evidence="2 3" key="1">
    <citation type="journal article" date="2021" name="MBio">
        <title>A New Model Trypanosomatid, Novymonas esmeraldas: Genomic Perception of Its 'Candidatus Pandoraea novymonadis' Endosymbiont.</title>
        <authorList>
            <person name="Zakharova A."/>
            <person name="Saura A."/>
            <person name="Butenko A."/>
            <person name="Podesvova L."/>
            <person name="Warmusova S."/>
            <person name="Kostygov A.Y."/>
            <person name="Nenarokova A."/>
            <person name="Lukes J."/>
            <person name="Opperdoes F.R."/>
            <person name="Yurchenko V."/>
        </authorList>
    </citation>
    <scope>NUCLEOTIDE SEQUENCE [LARGE SCALE GENOMIC DNA]</scope>
    <source>
        <strain evidence="2 3">E262AT.01</strain>
    </source>
</reference>
<dbReference type="EMBL" id="JAECZO010000001">
    <property type="protein sequence ID" value="KAK7199800.1"/>
    <property type="molecule type" value="Genomic_DNA"/>
</dbReference>
<proteinExistence type="predicted"/>
<comment type="caution">
    <text evidence="2">The sequence shown here is derived from an EMBL/GenBank/DDBJ whole genome shotgun (WGS) entry which is preliminary data.</text>
</comment>
<keyword evidence="3" id="KW-1185">Reference proteome</keyword>
<evidence type="ECO:0000313" key="2">
    <source>
        <dbReference type="EMBL" id="KAK7199800.1"/>
    </source>
</evidence>
<protein>
    <submittedName>
        <fullName evidence="2">Uncharacterized protein</fullName>
    </submittedName>
</protein>
<evidence type="ECO:0000256" key="1">
    <source>
        <dbReference type="SAM" id="MobiDB-lite"/>
    </source>
</evidence>
<feature type="region of interest" description="Disordered" evidence="1">
    <location>
        <begin position="1"/>
        <end position="75"/>
    </location>
</feature>